<dbReference type="EMBL" id="MU006234">
    <property type="protein sequence ID" value="KAF2822438.1"/>
    <property type="molecule type" value="Genomic_DNA"/>
</dbReference>
<gene>
    <name evidence="2" type="ORF">CC86DRAFT_385400</name>
</gene>
<accession>A0A6A6ZNK8</accession>
<sequence length="279" mass="32135">MASSSPIHEAKTVIQLRALLAARSICHGGLRLKAQLVAAAYGSDAAVHGSKIRKRKADEELEKENAKKLKLEHELLVAEIEIRGLQASGTTIEELRDTVRQDDKRIRKEEKKQKQKKQSKSIQERKDIIWATLFLREFQVDPKRSSFLDLPRELRDVIYGHLFDLPRELRDVIYGHLFDHPDVTNMAMKIRYHAHWDRFNVWNVPARGISVIIKALNALGTLNKTIRKEVRAIFWSLAVFNLEPHVNGDIEQYVSCAPYYMAIFERFVPGLGDDERFGI</sequence>
<dbReference type="AlphaFoldDB" id="A0A6A6ZNK8"/>
<evidence type="ECO:0000313" key="3">
    <source>
        <dbReference type="Proteomes" id="UP000799424"/>
    </source>
</evidence>
<organism evidence="2 3">
    <name type="scientific">Ophiobolus disseminans</name>
    <dbReference type="NCBI Taxonomy" id="1469910"/>
    <lineage>
        <taxon>Eukaryota</taxon>
        <taxon>Fungi</taxon>
        <taxon>Dikarya</taxon>
        <taxon>Ascomycota</taxon>
        <taxon>Pezizomycotina</taxon>
        <taxon>Dothideomycetes</taxon>
        <taxon>Pleosporomycetidae</taxon>
        <taxon>Pleosporales</taxon>
        <taxon>Pleosporineae</taxon>
        <taxon>Phaeosphaeriaceae</taxon>
        <taxon>Ophiobolus</taxon>
    </lineage>
</organism>
<evidence type="ECO:0000256" key="1">
    <source>
        <dbReference type="SAM" id="Coils"/>
    </source>
</evidence>
<name>A0A6A6ZNK8_9PLEO</name>
<protein>
    <submittedName>
        <fullName evidence="2">Uncharacterized protein</fullName>
    </submittedName>
</protein>
<dbReference type="InterPro" id="IPR038883">
    <property type="entry name" value="AN11006-like"/>
</dbReference>
<feature type="coiled-coil region" evidence="1">
    <location>
        <begin position="54"/>
        <end position="112"/>
    </location>
</feature>
<dbReference type="OrthoDB" id="5272396at2759"/>
<reference evidence="2" key="1">
    <citation type="journal article" date="2020" name="Stud. Mycol.">
        <title>101 Dothideomycetes genomes: a test case for predicting lifestyles and emergence of pathogens.</title>
        <authorList>
            <person name="Haridas S."/>
            <person name="Albert R."/>
            <person name="Binder M."/>
            <person name="Bloem J."/>
            <person name="Labutti K."/>
            <person name="Salamov A."/>
            <person name="Andreopoulos B."/>
            <person name="Baker S."/>
            <person name="Barry K."/>
            <person name="Bills G."/>
            <person name="Bluhm B."/>
            <person name="Cannon C."/>
            <person name="Castanera R."/>
            <person name="Culley D."/>
            <person name="Daum C."/>
            <person name="Ezra D."/>
            <person name="Gonzalez J."/>
            <person name="Henrissat B."/>
            <person name="Kuo A."/>
            <person name="Liang C."/>
            <person name="Lipzen A."/>
            <person name="Lutzoni F."/>
            <person name="Magnuson J."/>
            <person name="Mondo S."/>
            <person name="Nolan M."/>
            <person name="Ohm R."/>
            <person name="Pangilinan J."/>
            <person name="Park H.-J."/>
            <person name="Ramirez L."/>
            <person name="Alfaro M."/>
            <person name="Sun H."/>
            <person name="Tritt A."/>
            <person name="Yoshinaga Y."/>
            <person name="Zwiers L.-H."/>
            <person name="Turgeon B."/>
            <person name="Goodwin S."/>
            <person name="Spatafora J."/>
            <person name="Crous P."/>
            <person name="Grigoriev I."/>
        </authorList>
    </citation>
    <scope>NUCLEOTIDE SEQUENCE</scope>
    <source>
        <strain evidence="2">CBS 113818</strain>
    </source>
</reference>
<dbReference type="Proteomes" id="UP000799424">
    <property type="component" value="Unassembled WGS sequence"/>
</dbReference>
<keyword evidence="1" id="KW-0175">Coiled coil</keyword>
<dbReference type="PANTHER" id="PTHR42085">
    <property type="entry name" value="F-BOX DOMAIN-CONTAINING PROTEIN"/>
    <property type="match status" value="1"/>
</dbReference>
<dbReference type="PANTHER" id="PTHR42085:SF2">
    <property type="entry name" value="F-BOX DOMAIN-CONTAINING PROTEIN"/>
    <property type="match status" value="1"/>
</dbReference>
<keyword evidence="3" id="KW-1185">Reference proteome</keyword>
<proteinExistence type="predicted"/>
<evidence type="ECO:0000313" key="2">
    <source>
        <dbReference type="EMBL" id="KAF2822438.1"/>
    </source>
</evidence>